<dbReference type="InterPro" id="IPR052523">
    <property type="entry name" value="Trichothecene_AcTrans"/>
</dbReference>
<protein>
    <recommendedName>
        <fullName evidence="1">N-acetyltransferase domain-containing protein</fullName>
    </recommendedName>
</protein>
<evidence type="ECO:0000313" key="2">
    <source>
        <dbReference type="EMBL" id="EGO22259.1"/>
    </source>
</evidence>
<sequence>MTGCVKELREMTLRAIVSATVIGGHFYVALDQESGKVLGTACWYPPQTDFLLDEKQQKQEDVVNLLRELGTNHAQLFSWWMSTLLPKSTEIYNSALGNNNFILENWNLYSFTVEPAYQGKRIGSKLLKIGEDGAREMKTSVCFGTNSGPQTQLYEHKGYEIKGQGDIPPPPGHEIEGYTMLVYVQSFVHTEA</sequence>
<dbReference type="RefSeq" id="XP_007320797.1">
    <property type="nucleotide sequence ID" value="XM_007320735.1"/>
</dbReference>
<reference evidence="2" key="1">
    <citation type="submission" date="2011-04" db="EMBL/GenBank/DDBJ databases">
        <title>Evolution of plant cell wall degrading machinery underlies the functional diversity of forest fungi.</title>
        <authorList>
            <consortium name="US DOE Joint Genome Institute (JGI-PGF)"/>
            <person name="Eastwood D.C."/>
            <person name="Floudas D."/>
            <person name="Binder M."/>
            <person name="Majcherczyk A."/>
            <person name="Schneider P."/>
            <person name="Aerts A."/>
            <person name="Asiegbu F.O."/>
            <person name="Baker S.E."/>
            <person name="Barry K."/>
            <person name="Bendiksby M."/>
            <person name="Blumentritt M."/>
            <person name="Coutinho P.M."/>
            <person name="Cullen D."/>
            <person name="Cullen D."/>
            <person name="Gathman A."/>
            <person name="Goodell B."/>
            <person name="Henrissat B."/>
            <person name="Ihrmark K."/>
            <person name="Kauserud H."/>
            <person name="Kohler A."/>
            <person name="LaButti K."/>
            <person name="Lapidus A."/>
            <person name="Lavin J.L."/>
            <person name="Lee Y.-H."/>
            <person name="Lindquist E."/>
            <person name="Lilly W."/>
            <person name="Lucas S."/>
            <person name="Morin E."/>
            <person name="Murat C."/>
            <person name="Oguiza J.A."/>
            <person name="Park J."/>
            <person name="Pisabarro A.G."/>
            <person name="Riley R."/>
            <person name="Rosling A."/>
            <person name="Salamov A."/>
            <person name="Schmidt O."/>
            <person name="Schmutz J."/>
            <person name="Skrede I."/>
            <person name="Stenlid J."/>
            <person name="Wiebenga A."/>
            <person name="Xie X."/>
            <person name="Kues U."/>
            <person name="Hibbett D.S."/>
            <person name="Hoffmeister D."/>
            <person name="Hogberg N."/>
            <person name="Martin F."/>
            <person name="Grigoriev I.V."/>
            <person name="Watkinson S.C."/>
        </authorList>
    </citation>
    <scope>NUCLEOTIDE SEQUENCE</scope>
    <source>
        <strain evidence="2">S7.9</strain>
    </source>
</reference>
<dbReference type="Pfam" id="PF13508">
    <property type="entry name" value="Acetyltransf_7"/>
    <property type="match status" value="1"/>
</dbReference>
<name>F8P411_SERL9</name>
<dbReference type="InterPro" id="IPR000182">
    <property type="entry name" value="GNAT_dom"/>
</dbReference>
<dbReference type="AlphaFoldDB" id="F8P411"/>
<gene>
    <name evidence="2" type="ORF">SERLADRAFT_472826</name>
</gene>
<dbReference type="PANTHER" id="PTHR42791:SF4">
    <property type="entry name" value="ACETYLTRANSFERASE, GNAT FAMILY FAMILY (AFU_ORTHOLOGUE AFUA_4G09540)-RELATED"/>
    <property type="match status" value="1"/>
</dbReference>
<dbReference type="PROSITE" id="PS51186">
    <property type="entry name" value="GNAT"/>
    <property type="match status" value="1"/>
</dbReference>
<organism>
    <name type="scientific">Serpula lacrymans var. lacrymans (strain S7.9)</name>
    <name type="common">Dry rot fungus</name>
    <dbReference type="NCBI Taxonomy" id="578457"/>
    <lineage>
        <taxon>Eukaryota</taxon>
        <taxon>Fungi</taxon>
        <taxon>Dikarya</taxon>
        <taxon>Basidiomycota</taxon>
        <taxon>Agaricomycotina</taxon>
        <taxon>Agaricomycetes</taxon>
        <taxon>Agaricomycetidae</taxon>
        <taxon>Boletales</taxon>
        <taxon>Coniophorineae</taxon>
        <taxon>Serpulaceae</taxon>
        <taxon>Serpula</taxon>
    </lineage>
</organism>
<feature type="domain" description="N-acetyltransferase" evidence="1">
    <location>
        <begin position="49"/>
        <end position="185"/>
    </location>
</feature>
<dbReference type="InterPro" id="IPR016181">
    <property type="entry name" value="Acyl_CoA_acyltransferase"/>
</dbReference>
<dbReference type="CDD" id="cd04301">
    <property type="entry name" value="NAT_SF"/>
    <property type="match status" value="1"/>
</dbReference>
<dbReference type="Gene3D" id="3.40.630.30">
    <property type="match status" value="1"/>
</dbReference>
<dbReference type="HOGENOM" id="CLU_1415964_0_0_1"/>
<dbReference type="KEGG" id="sla:SERLADRAFT_472826"/>
<dbReference type="EMBL" id="GL945437">
    <property type="protein sequence ID" value="EGO22259.1"/>
    <property type="molecule type" value="Genomic_DNA"/>
</dbReference>
<dbReference type="SUPFAM" id="SSF55729">
    <property type="entry name" value="Acyl-CoA N-acyltransferases (Nat)"/>
    <property type="match status" value="1"/>
</dbReference>
<dbReference type="Proteomes" id="UP000008064">
    <property type="component" value="Unassembled WGS sequence"/>
</dbReference>
<dbReference type="GeneID" id="18820199"/>
<dbReference type="GO" id="GO:0016747">
    <property type="term" value="F:acyltransferase activity, transferring groups other than amino-acyl groups"/>
    <property type="evidence" value="ECO:0007669"/>
    <property type="project" value="InterPro"/>
</dbReference>
<dbReference type="OrthoDB" id="61113at2759"/>
<accession>F8P411</accession>
<dbReference type="PANTHER" id="PTHR42791">
    <property type="entry name" value="GNAT FAMILY ACETYLTRANSFERASE"/>
    <property type="match status" value="1"/>
</dbReference>
<proteinExistence type="predicted"/>
<evidence type="ECO:0000259" key="1">
    <source>
        <dbReference type="PROSITE" id="PS51186"/>
    </source>
</evidence>